<dbReference type="Pfam" id="PF13184">
    <property type="entry name" value="KH_NusA_1st"/>
    <property type="match status" value="1"/>
</dbReference>
<evidence type="ECO:0000313" key="10">
    <source>
        <dbReference type="Proteomes" id="UP000004290"/>
    </source>
</evidence>
<gene>
    <name evidence="7 9" type="primary">nusA</name>
    <name evidence="9" type="ORF">HMPREF9319_0298</name>
</gene>
<dbReference type="GO" id="GO:0031564">
    <property type="term" value="P:transcription antitermination"/>
    <property type="evidence" value="ECO:0007669"/>
    <property type="project" value="UniProtKB-UniRule"/>
</dbReference>
<dbReference type="InterPro" id="IPR015946">
    <property type="entry name" value="KH_dom-like_a/b"/>
</dbReference>
<dbReference type="Pfam" id="PF00575">
    <property type="entry name" value="S1"/>
    <property type="match status" value="1"/>
</dbReference>
<dbReference type="NCBIfam" id="TIGR01953">
    <property type="entry name" value="NusA"/>
    <property type="match status" value="1"/>
</dbReference>
<name>E0PBS5_STREI</name>
<feature type="domain" description="K Homology" evidence="8">
    <location>
        <begin position="232"/>
        <end position="309"/>
    </location>
</feature>
<protein>
    <recommendedName>
        <fullName evidence="7">Transcription termination/antitermination protein NusA</fullName>
    </recommendedName>
</protein>
<reference evidence="9 10" key="1">
    <citation type="submission" date="2010-07" db="EMBL/GenBank/DDBJ databases">
        <authorList>
            <person name="Muzny D."/>
            <person name="Qin X."/>
            <person name="Deng J."/>
            <person name="Jiang H."/>
            <person name="Liu Y."/>
            <person name="Qu J."/>
            <person name="Song X.-Z."/>
            <person name="Zhang L."/>
            <person name="Thornton R."/>
            <person name="Coyle M."/>
            <person name="Francisco L."/>
            <person name="Jackson L."/>
            <person name="Javaid M."/>
            <person name="Korchina V."/>
            <person name="Kovar C."/>
            <person name="Mata R."/>
            <person name="Mathew T."/>
            <person name="Ngo R."/>
            <person name="Nguyen L."/>
            <person name="Nguyen N."/>
            <person name="Okwuonu G."/>
            <person name="Ongeri F."/>
            <person name="Pham C."/>
            <person name="Simmons D."/>
            <person name="Wilczek-Boney K."/>
            <person name="Hale W."/>
            <person name="Jakkamsetti A."/>
            <person name="Pham P."/>
            <person name="Ruth R."/>
            <person name="San Lucas F."/>
            <person name="Warren J."/>
            <person name="Zhang J."/>
            <person name="Zhao Z."/>
            <person name="Zhou C."/>
            <person name="Zhu D."/>
            <person name="Lee S."/>
            <person name="Bess C."/>
            <person name="Blankenburg K."/>
            <person name="Forbes L."/>
            <person name="Fu Q."/>
            <person name="Gubbala S."/>
            <person name="Hirani K."/>
            <person name="Jayaseelan J.C."/>
            <person name="Lara F."/>
            <person name="Munidasa M."/>
            <person name="Palculict T."/>
            <person name="Patil S."/>
            <person name="Pu L.-L."/>
            <person name="Saada N."/>
            <person name="Tang L."/>
            <person name="Weissenberger G."/>
            <person name="Zhu Y."/>
            <person name="Hemphill L."/>
            <person name="Shang Y."/>
            <person name="Youmans B."/>
            <person name="Ayvaz T."/>
            <person name="Ross M."/>
            <person name="Santibanez J."/>
            <person name="Aqrawi P."/>
            <person name="Gross S."/>
            <person name="Joshi V."/>
            <person name="Fowler G."/>
            <person name="Nazareth L."/>
            <person name="Reid J."/>
            <person name="Worley K."/>
            <person name="Petrosino J."/>
            <person name="Highlander S."/>
            <person name="Gibbs R."/>
        </authorList>
    </citation>
    <scope>NUCLEOTIDE SEQUENCE [LARGE SCALE GENOMIC DNA]</scope>
    <source>
        <strain evidence="9 10">ATCC 700338</strain>
    </source>
</reference>
<dbReference type="GO" id="GO:0003700">
    <property type="term" value="F:DNA-binding transcription factor activity"/>
    <property type="evidence" value="ECO:0007669"/>
    <property type="project" value="InterPro"/>
</dbReference>
<dbReference type="SUPFAM" id="SSF54814">
    <property type="entry name" value="Prokaryotic type KH domain (KH-domain type II)"/>
    <property type="match status" value="2"/>
</dbReference>
<dbReference type="InterPro" id="IPR036555">
    <property type="entry name" value="NusA_N_sf"/>
</dbReference>
<dbReference type="InterPro" id="IPR025249">
    <property type="entry name" value="TF_NusA_KH_1st"/>
</dbReference>
<keyword evidence="6 7" id="KW-0804">Transcription</keyword>
<dbReference type="HOGENOM" id="CLU_029242_2_2_9"/>
<dbReference type="FunFam" id="3.30.1480.10:FF:000002">
    <property type="entry name" value="Transcription termination/antitermination protein NusA"/>
    <property type="match status" value="1"/>
</dbReference>
<dbReference type="Proteomes" id="UP000004290">
    <property type="component" value="Unassembled WGS sequence"/>
</dbReference>
<dbReference type="SMART" id="SM00322">
    <property type="entry name" value="KH"/>
    <property type="match status" value="2"/>
</dbReference>
<dbReference type="Gene3D" id="3.30.1480.10">
    <property type="entry name" value="NusA, N-terminal domain"/>
    <property type="match status" value="1"/>
</dbReference>
<dbReference type="InterPro" id="IPR013735">
    <property type="entry name" value="TF_NusA_N"/>
</dbReference>
<comment type="function">
    <text evidence="7">Participates in both transcription termination and antitermination.</text>
</comment>
<dbReference type="AlphaFoldDB" id="E0PBS5"/>
<feature type="domain" description="K Homology" evidence="8">
    <location>
        <begin position="318"/>
        <end position="384"/>
    </location>
</feature>
<comment type="subunit">
    <text evidence="7">Monomer. Binds directly to the core enzyme of the DNA-dependent RNA polymerase and to nascent RNA.</text>
</comment>
<dbReference type="PANTHER" id="PTHR22648:SF0">
    <property type="entry name" value="TRANSCRIPTION TERMINATION_ANTITERMINATION PROTEIN NUSA"/>
    <property type="match status" value="1"/>
</dbReference>
<dbReference type="InterPro" id="IPR010213">
    <property type="entry name" value="TF_NusA"/>
</dbReference>
<dbReference type="InterPro" id="IPR003029">
    <property type="entry name" value="S1_domain"/>
</dbReference>
<dbReference type="Gene3D" id="2.40.50.140">
    <property type="entry name" value="Nucleic acid-binding proteins"/>
    <property type="match status" value="1"/>
</dbReference>
<dbReference type="CDD" id="cd04455">
    <property type="entry name" value="S1_NusA"/>
    <property type="match status" value="1"/>
</dbReference>
<dbReference type="SUPFAM" id="SSF69705">
    <property type="entry name" value="Transcription factor NusA, N-terminal domain"/>
    <property type="match status" value="1"/>
</dbReference>
<dbReference type="InterPro" id="IPR030842">
    <property type="entry name" value="TF_NusA_bacterial"/>
</dbReference>
<dbReference type="InterPro" id="IPR009019">
    <property type="entry name" value="KH_sf_prok-type"/>
</dbReference>
<keyword evidence="10" id="KW-1185">Reference proteome</keyword>
<accession>E0PBS5</accession>
<proteinExistence type="inferred from homology"/>
<keyword evidence="2 7" id="KW-0963">Cytoplasm</keyword>
<keyword evidence="5 7" id="KW-0805">Transcription regulation</keyword>
<dbReference type="EMBL" id="AEEL01000006">
    <property type="protein sequence ID" value="EFM28184.1"/>
    <property type="molecule type" value="Genomic_DNA"/>
</dbReference>
<comment type="caution">
    <text evidence="9">The sequence shown here is derived from an EMBL/GenBank/DDBJ whole genome shotgun (WGS) entry which is preliminary data.</text>
</comment>
<dbReference type="CDD" id="cd22529">
    <property type="entry name" value="KH-II_NusA_rpt2"/>
    <property type="match status" value="1"/>
</dbReference>
<dbReference type="InterPro" id="IPR058582">
    <property type="entry name" value="KH_NusA_2nd"/>
</dbReference>
<evidence type="ECO:0000313" key="9">
    <source>
        <dbReference type="EMBL" id="EFM28184.1"/>
    </source>
</evidence>
<dbReference type="Pfam" id="PF08529">
    <property type="entry name" value="NusA_N"/>
    <property type="match status" value="1"/>
</dbReference>
<dbReference type="Pfam" id="PF26594">
    <property type="entry name" value="KH_NusA_2nd"/>
    <property type="match status" value="1"/>
</dbReference>
<dbReference type="FunFam" id="2.40.50.140:FF:000058">
    <property type="entry name" value="Transcription termination/antitermination protein NusA"/>
    <property type="match status" value="1"/>
</dbReference>
<evidence type="ECO:0000256" key="5">
    <source>
        <dbReference type="ARBA" id="ARBA00023015"/>
    </source>
</evidence>
<dbReference type="SUPFAM" id="SSF50249">
    <property type="entry name" value="Nucleic acid-binding proteins"/>
    <property type="match status" value="1"/>
</dbReference>
<dbReference type="InterPro" id="IPR012340">
    <property type="entry name" value="NA-bd_OB-fold"/>
</dbReference>
<dbReference type="GO" id="GO:0003723">
    <property type="term" value="F:RNA binding"/>
    <property type="evidence" value="ECO:0007669"/>
    <property type="project" value="UniProtKB-UniRule"/>
</dbReference>
<sequence length="399" mass="45259">MKTMSKEMLEAFRILEEEKHINKEDIIDAVKESLKSAYKRRYGQSESCVIEFDDKKGDFKVYTVREVVEEVFDSRLEISLSDALKISSAYELGDKIRFEESVAEFGRVAAQSAKQTIMEKMRRQIREVTYNEYKQHEGEIMTGTVERFDQRFIYVNLGSLEAQLSHQDQIPGETFKSHDRIEVYVYKVENNPKGVNVFVSRSHPQFIKRIMEQEIPEVFDGTVEIMSVSREAGDRTKVAVRSHNPNVDAIGTIVGRGGSNIKKVISKFHPKRYDAKAGIEVPIEENIDVIQWVEDPAEFIYNAIAPAEVDMVLFDEEDSKRATVVVPDNKLSLAIGRRGQNVRLAAHLTGYRIDIKSASEYEALEAEHEANAAVTQEEVAPVEEAAESVETEVVANDAE</sequence>
<keyword evidence="1 7" id="KW-0806">Transcription termination</keyword>
<organism evidence="9 10">
    <name type="scientific">Streptococcus equinus ATCC 700338</name>
    <dbReference type="NCBI Taxonomy" id="864569"/>
    <lineage>
        <taxon>Bacteria</taxon>
        <taxon>Bacillati</taxon>
        <taxon>Bacillota</taxon>
        <taxon>Bacilli</taxon>
        <taxon>Lactobacillales</taxon>
        <taxon>Streptococcaceae</taxon>
        <taxon>Streptococcus</taxon>
    </lineage>
</organism>
<evidence type="ECO:0000256" key="2">
    <source>
        <dbReference type="ARBA" id="ARBA00022490"/>
    </source>
</evidence>
<dbReference type="HAMAP" id="MF_00945_B">
    <property type="entry name" value="NusA_B"/>
    <property type="match status" value="1"/>
</dbReference>
<comment type="subcellular location">
    <subcellularLocation>
        <location evidence="7">Cytoplasm</location>
    </subcellularLocation>
</comment>
<dbReference type="GO" id="GO:0005829">
    <property type="term" value="C:cytosol"/>
    <property type="evidence" value="ECO:0007669"/>
    <property type="project" value="TreeGrafter"/>
</dbReference>
<keyword evidence="3 7" id="KW-0889">Transcription antitermination</keyword>
<evidence type="ECO:0000256" key="6">
    <source>
        <dbReference type="ARBA" id="ARBA00023163"/>
    </source>
</evidence>
<evidence type="ECO:0000256" key="3">
    <source>
        <dbReference type="ARBA" id="ARBA00022814"/>
    </source>
</evidence>
<evidence type="ECO:0000256" key="7">
    <source>
        <dbReference type="HAMAP-Rule" id="MF_00945"/>
    </source>
</evidence>
<dbReference type="FunFam" id="3.30.300.20:FF:000005">
    <property type="entry name" value="Transcription termination/antitermination protein NusA"/>
    <property type="match status" value="1"/>
</dbReference>
<evidence type="ECO:0000256" key="4">
    <source>
        <dbReference type="ARBA" id="ARBA00022884"/>
    </source>
</evidence>
<dbReference type="Gene3D" id="3.30.300.20">
    <property type="match status" value="2"/>
</dbReference>
<dbReference type="InterPro" id="IPR004087">
    <property type="entry name" value="KH_dom"/>
</dbReference>
<dbReference type="PANTHER" id="PTHR22648">
    <property type="entry name" value="TRANSCRIPTION TERMINATION FACTOR NUSA"/>
    <property type="match status" value="1"/>
</dbReference>
<comment type="similarity">
    <text evidence="7">Belongs to the NusA family.</text>
</comment>
<keyword evidence="4 7" id="KW-0694">RNA-binding</keyword>
<evidence type="ECO:0000259" key="8">
    <source>
        <dbReference type="SMART" id="SM00322"/>
    </source>
</evidence>
<dbReference type="PROSITE" id="PS50084">
    <property type="entry name" value="KH_TYPE_1"/>
    <property type="match status" value="1"/>
</dbReference>
<evidence type="ECO:0000256" key="1">
    <source>
        <dbReference type="ARBA" id="ARBA00022472"/>
    </source>
</evidence>
<dbReference type="GO" id="GO:0006353">
    <property type="term" value="P:DNA-templated transcription termination"/>
    <property type="evidence" value="ECO:0007669"/>
    <property type="project" value="UniProtKB-UniRule"/>
</dbReference>